<keyword evidence="2" id="KW-1185">Reference proteome</keyword>
<dbReference type="AlphaFoldDB" id="A0A517NDH9"/>
<proteinExistence type="predicted"/>
<reference evidence="1 2" key="1">
    <citation type="submission" date="2019-02" db="EMBL/GenBank/DDBJ databases">
        <title>Deep-cultivation of Planctomycetes and their phenomic and genomic characterization uncovers novel biology.</title>
        <authorList>
            <person name="Wiegand S."/>
            <person name="Jogler M."/>
            <person name="Boedeker C."/>
            <person name="Pinto D."/>
            <person name="Vollmers J."/>
            <person name="Rivas-Marin E."/>
            <person name="Kohn T."/>
            <person name="Peeters S.H."/>
            <person name="Heuer A."/>
            <person name="Rast P."/>
            <person name="Oberbeckmann S."/>
            <person name="Bunk B."/>
            <person name="Jeske O."/>
            <person name="Meyerdierks A."/>
            <person name="Storesund J.E."/>
            <person name="Kallscheuer N."/>
            <person name="Luecker S."/>
            <person name="Lage O.M."/>
            <person name="Pohl T."/>
            <person name="Merkel B.J."/>
            <person name="Hornburger P."/>
            <person name="Mueller R.-W."/>
            <person name="Bruemmer F."/>
            <person name="Labrenz M."/>
            <person name="Spormann A.M."/>
            <person name="Op den Camp H."/>
            <person name="Overmann J."/>
            <person name="Amann R."/>
            <person name="Jetten M.S.M."/>
            <person name="Mascher T."/>
            <person name="Medema M.H."/>
            <person name="Devos D.P."/>
            <person name="Kaster A.-K."/>
            <person name="Ovreas L."/>
            <person name="Rohde M."/>
            <person name="Galperin M.Y."/>
            <person name="Jogler C."/>
        </authorList>
    </citation>
    <scope>NUCLEOTIDE SEQUENCE [LARGE SCALE GENOMIC DNA]</scope>
    <source>
        <strain evidence="1 2">K22_7</strain>
    </source>
</reference>
<evidence type="ECO:0000313" key="2">
    <source>
        <dbReference type="Proteomes" id="UP000318538"/>
    </source>
</evidence>
<sequence length="115" mass="12921">MASISQVTADRAKAIERLVFAEDRKTSQWLRASPFATCLCIAVASTEATWRVQALLPDKEVVQLGYYVRSSKTGSKLFNPSKPLYLKPEVMCGLPIRFVSTVEQINPILWIIFKS</sequence>
<accession>A0A517NDH9</accession>
<protein>
    <submittedName>
        <fullName evidence="1">Uncharacterized protein</fullName>
    </submittedName>
</protein>
<dbReference type="Proteomes" id="UP000318538">
    <property type="component" value="Chromosome"/>
</dbReference>
<dbReference type="KEGG" id="rlc:K227x_35900"/>
<dbReference type="RefSeq" id="WP_145171163.1">
    <property type="nucleotide sequence ID" value="NZ_CP036525.1"/>
</dbReference>
<name>A0A517NDH9_9BACT</name>
<dbReference type="EMBL" id="CP036525">
    <property type="protein sequence ID" value="QDT05191.1"/>
    <property type="molecule type" value="Genomic_DNA"/>
</dbReference>
<dbReference type="OrthoDB" id="273145at2"/>
<gene>
    <name evidence="1" type="ORF">K227x_35900</name>
</gene>
<evidence type="ECO:0000313" key="1">
    <source>
        <dbReference type="EMBL" id="QDT05191.1"/>
    </source>
</evidence>
<organism evidence="1 2">
    <name type="scientific">Rubripirellula lacrimiformis</name>
    <dbReference type="NCBI Taxonomy" id="1930273"/>
    <lineage>
        <taxon>Bacteria</taxon>
        <taxon>Pseudomonadati</taxon>
        <taxon>Planctomycetota</taxon>
        <taxon>Planctomycetia</taxon>
        <taxon>Pirellulales</taxon>
        <taxon>Pirellulaceae</taxon>
        <taxon>Rubripirellula</taxon>
    </lineage>
</organism>